<dbReference type="CDD" id="cd01041">
    <property type="entry name" value="Rubrerythrin"/>
    <property type="match status" value="1"/>
</dbReference>
<dbReference type="AlphaFoldDB" id="W0V0S9"/>
<dbReference type="GO" id="GO:0016491">
    <property type="term" value="F:oxidoreductase activity"/>
    <property type="evidence" value="ECO:0007669"/>
    <property type="project" value="InterPro"/>
</dbReference>
<dbReference type="HOGENOM" id="CLU_1584270_0_0_4"/>
<dbReference type="EMBL" id="HG322949">
    <property type="protein sequence ID" value="CDG81220.1"/>
    <property type="molecule type" value="Genomic_DNA"/>
</dbReference>
<accession>W0V0S9</accession>
<evidence type="ECO:0000313" key="3">
    <source>
        <dbReference type="Proteomes" id="UP000027604"/>
    </source>
</evidence>
<dbReference type="Proteomes" id="UP000027604">
    <property type="component" value="Chromosome I"/>
</dbReference>
<dbReference type="Gene3D" id="1.20.1260.10">
    <property type="match status" value="1"/>
</dbReference>
<sequence length="168" mass="18870">MAQQDNGVKSVTIGNLESAFAGEAMAHIKYRYFAKLARAAGAEDVAKVFEETADQEVLHAFGHLDLLYSKAHMTPAKALEIAIEGETYEYTEMYPQFRHLAVQEGNSAAVAEFDDWCWRWGRKQFACRWPAMPHIKCCRSTTWTITPGSVRNWPSSAVRRASPSWAPA</sequence>
<keyword evidence="3" id="KW-1185">Reference proteome</keyword>
<feature type="domain" description="Ferritin-like diiron" evidence="1">
    <location>
        <begin position="6"/>
        <end position="139"/>
    </location>
</feature>
<dbReference type="InterPro" id="IPR052753">
    <property type="entry name" value="Rbr2/Nigerythrin"/>
</dbReference>
<dbReference type="PATRIC" id="fig|1349767.4.peg.2273"/>
<name>W0V0S9_9BURK</name>
<dbReference type="STRING" id="1349767.GJA_560"/>
<evidence type="ECO:0000313" key="2">
    <source>
        <dbReference type="EMBL" id="CDG81220.1"/>
    </source>
</evidence>
<dbReference type="PANTHER" id="PTHR33746">
    <property type="entry name" value="RUBRERYTHRIN"/>
    <property type="match status" value="1"/>
</dbReference>
<evidence type="ECO:0000259" key="1">
    <source>
        <dbReference type="PROSITE" id="PS50905"/>
    </source>
</evidence>
<dbReference type="GO" id="GO:0046872">
    <property type="term" value="F:metal ion binding"/>
    <property type="evidence" value="ECO:0007669"/>
    <property type="project" value="InterPro"/>
</dbReference>
<dbReference type="Pfam" id="PF02915">
    <property type="entry name" value="Rubrerythrin"/>
    <property type="match status" value="1"/>
</dbReference>
<dbReference type="eggNOG" id="COG1592">
    <property type="taxonomic scope" value="Bacteria"/>
</dbReference>
<dbReference type="RefSeq" id="WP_156484168.1">
    <property type="nucleotide sequence ID" value="NZ_BCTH01000133.1"/>
</dbReference>
<dbReference type="KEGG" id="jag:GJA_560"/>
<dbReference type="InterPro" id="IPR003251">
    <property type="entry name" value="Rr_diiron-bd_dom"/>
</dbReference>
<dbReference type="InterPro" id="IPR009078">
    <property type="entry name" value="Ferritin-like_SF"/>
</dbReference>
<organism evidence="2 3">
    <name type="scientific">Janthinobacterium agaricidamnosum NBRC 102515 = DSM 9628</name>
    <dbReference type="NCBI Taxonomy" id="1349767"/>
    <lineage>
        <taxon>Bacteria</taxon>
        <taxon>Pseudomonadati</taxon>
        <taxon>Pseudomonadota</taxon>
        <taxon>Betaproteobacteria</taxon>
        <taxon>Burkholderiales</taxon>
        <taxon>Oxalobacteraceae</taxon>
        <taxon>Janthinobacterium</taxon>
    </lineage>
</organism>
<proteinExistence type="predicted"/>
<dbReference type="SUPFAM" id="SSF47240">
    <property type="entry name" value="Ferritin-like"/>
    <property type="match status" value="1"/>
</dbReference>
<dbReference type="PANTHER" id="PTHR33746:SF4">
    <property type="entry name" value="RUBRERYTHRIN"/>
    <property type="match status" value="1"/>
</dbReference>
<gene>
    <name evidence="2" type="ORF">GJA_560</name>
</gene>
<protein>
    <submittedName>
        <fullName evidence="2">Rubrerythrin family protein</fullName>
    </submittedName>
</protein>
<reference evidence="2 3" key="1">
    <citation type="journal article" date="2015" name="Genome Announc.">
        <title>Genome Sequence of Mushroom Soft-Rot Pathogen Janthinobacterium agaricidamnosum.</title>
        <authorList>
            <person name="Graupner K."/>
            <person name="Lackner G."/>
            <person name="Hertweck C."/>
        </authorList>
    </citation>
    <scope>NUCLEOTIDE SEQUENCE [LARGE SCALE GENOMIC DNA]</scope>
    <source>
        <strain evidence="3">NBRC 102515 / DSM 9628</strain>
    </source>
</reference>
<dbReference type="InterPro" id="IPR009040">
    <property type="entry name" value="Ferritin-like_diiron"/>
</dbReference>
<dbReference type="InterPro" id="IPR012347">
    <property type="entry name" value="Ferritin-like"/>
</dbReference>
<dbReference type="OrthoDB" id="9799749at2"/>
<dbReference type="PROSITE" id="PS50905">
    <property type="entry name" value="FERRITIN_LIKE"/>
    <property type="match status" value="1"/>
</dbReference>